<dbReference type="RefSeq" id="WP_068563705.1">
    <property type="nucleotide sequence ID" value="NZ_FNLF01000002.1"/>
</dbReference>
<dbReference type="Proteomes" id="UP000183053">
    <property type="component" value="Unassembled WGS sequence"/>
</dbReference>
<organism evidence="6 7">
    <name type="scientific">Tsukamurella pulmonis</name>
    <dbReference type="NCBI Taxonomy" id="47312"/>
    <lineage>
        <taxon>Bacteria</taxon>
        <taxon>Bacillati</taxon>
        <taxon>Actinomycetota</taxon>
        <taxon>Actinomycetes</taxon>
        <taxon>Mycobacteriales</taxon>
        <taxon>Tsukamurellaceae</taxon>
        <taxon>Tsukamurella</taxon>
    </lineage>
</organism>
<proteinExistence type="inferred from homology"/>
<keyword evidence="3" id="KW-0378">Hydrolase</keyword>
<accession>A0A1H1AA55</accession>
<dbReference type="OrthoDB" id="4409063at2"/>
<evidence type="ECO:0000256" key="5">
    <source>
        <dbReference type="SAM" id="SignalP"/>
    </source>
</evidence>
<dbReference type="Gene3D" id="3.40.50.1820">
    <property type="entry name" value="alpha/beta hydrolase"/>
    <property type="match status" value="1"/>
</dbReference>
<feature type="signal peptide" evidence="5">
    <location>
        <begin position="1"/>
        <end position="31"/>
    </location>
</feature>
<comment type="similarity">
    <text evidence="1">Belongs to the cutinase family.</text>
</comment>
<protein>
    <submittedName>
        <fullName evidence="6">Cutinase</fullName>
    </submittedName>
</protein>
<dbReference type="PANTHER" id="PTHR33630:SF9">
    <property type="entry name" value="CUTINASE 4"/>
    <property type="match status" value="1"/>
</dbReference>
<dbReference type="GO" id="GO:0052689">
    <property type="term" value="F:carboxylic ester hydrolase activity"/>
    <property type="evidence" value="ECO:0007669"/>
    <property type="project" value="UniProtKB-KW"/>
</dbReference>
<evidence type="ECO:0000256" key="3">
    <source>
        <dbReference type="ARBA" id="ARBA00022801"/>
    </source>
</evidence>
<dbReference type="Pfam" id="PF01083">
    <property type="entry name" value="Cutinase"/>
    <property type="match status" value="1"/>
</dbReference>
<evidence type="ECO:0000313" key="6">
    <source>
        <dbReference type="EMBL" id="SDQ36542.1"/>
    </source>
</evidence>
<evidence type="ECO:0000256" key="4">
    <source>
        <dbReference type="ARBA" id="ARBA00023157"/>
    </source>
</evidence>
<reference evidence="7" key="1">
    <citation type="submission" date="2016-10" db="EMBL/GenBank/DDBJ databases">
        <authorList>
            <person name="Varghese N."/>
            <person name="Submissions S."/>
        </authorList>
    </citation>
    <scope>NUCLEOTIDE SEQUENCE [LARGE SCALE GENOMIC DNA]</scope>
    <source>
        <strain evidence="7">DSM 44142</strain>
    </source>
</reference>
<evidence type="ECO:0000256" key="2">
    <source>
        <dbReference type="ARBA" id="ARBA00022487"/>
    </source>
</evidence>
<dbReference type="SMART" id="SM01110">
    <property type="entry name" value="Cutinase"/>
    <property type="match status" value="1"/>
</dbReference>
<dbReference type="InterPro" id="IPR000675">
    <property type="entry name" value="Cutinase/axe"/>
</dbReference>
<dbReference type="SUPFAM" id="SSF53474">
    <property type="entry name" value="alpha/beta-Hydrolases"/>
    <property type="match status" value="1"/>
</dbReference>
<dbReference type="EMBL" id="FNLF01000002">
    <property type="protein sequence ID" value="SDQ36542.1"/>
    <property type="molecule type" value="Genomic_DNA"/>
</dbReference>
<feature type="chain" id="PRO_5010256239" evidence="5">
    <location>
        <begin position="32"/>
        <end position="352"/>
    </location>
</feature>
<keyword evidence="4" id="KW-1015">Disulfide bond</keyword>
<evidence type="ECO:0000256" key="1">
    <source>
        <dbReference type="ARBA" id="ARBA00007534"/>
    </source>
</evidence>
<dbReference type="InterPro" id="IPR029058">
    <property type="entry name" value="AB_hydrolase_fold"/>
</dbReference>
<dbReference type="STRING" id="47312.SAMN04489765_0126"/>
<keyword evidence="5" id="KW-0732">Signal</keyword>
<dbReference type="AlphaFoldDB" id="A0A1H1AA55"/>
<evidence type="ECO:0000313" key="7">
    <source>
        <dbReference type="Proteomes" id="UP000183053"/>
    </source>
</evidence>
<gene>
    <name evidence="6" type="ORF">SAMN04489765_0126</name>
</gene>
<dbReference type="PANTHER" id="PTHR33630">
    <property type="entry name" value="CUTINASE RV1984C-RELATED-RELATED"/>
    <property type="match status" value="1"/>
</dbReference>
<keyword evidence="7" id="KW-1185">Reference proteome</keyword>
<keyword evidence="2" id="KW-0719">Serine esterase</keyword>
<name>A0A1H1AA55_9ACTN</name>
<sequence>MVSNSRRTGAVVAAFLFAFALMGFGGAPAQAAPGPAPAPAPATFKNTGGCGTMQVIAAPGTTETSVNARPNEARGMLGGWGQQLQQKVPGAQVTMTPYPAQVGPFAGSMPLQQSRAIGVQNMMTQVQTAARNCPNTPIVLAGYSQGAEVAGSLCSGIGNGKVPGVAARQIRSCELFGDPGRGSTDLNMGGPNAPGAGALGNGRDYGELANRTYSACNIGDPYCSFRAQDVASGLGGSSGFAQRQMTQDFLNFKWPWAGSNGLPQKLADSLGSFAGLPAHTMYGQGTNFGGQSALGSSVSRLAGAPNATPLAPASTAVAGVPLAPAPGAGTGLTNVNGNGIGQTVGGIFGLGR</sequence>